<accession>A0A2S7T9T1</accession>
<protein>
    <submittedName>
        <fullName evidence="1">Uncharacterized protein</fullName>
    </submittedName>
</protein>
<evidence type="ECO:0000313" key="1">
    <source>
        <dbReference type="EMBL" id="PQJ16308.1"/>
    </source>
</evidence>
<dbReference type="RefSeq" id="WP_105001983.1">
    <property type="nucleotide sequence ID" value="NZ_MQVX01000001.1"/>
</dbReference>
<organism evidence="1 2">
    <name type="scientific">Aureicoccus marinus</name>
    <dbReference type="NCBI Taxonomy" id="754435"/>
    <lineage>
        <taxon>Bacteria</taxon>
        <taxon>Pseudomonadati</taxon>
        <taxon>Bacteroidota</taxon>
        <taxon>Flavobacteriia</taxon>
        <taxon>Flavobacteriales</taxon>
        <taxon>Flavobacteriaceae</taxon>
        <taxon>Aureicoccus</taxon>
    </lineage>
</organism>
<sequence length="219" mass="25076">MQKKVKEELRRLSQRIASNLDTESVDELYESARKLYEKLAVLKYIEEKLDHIEVDVSKNEIAQKFEKLANAVMTANSTVPETNPHDEDIIIPGMDTIKHMVTEMNTDVAMDQLFSELLSAGELMKDERTINEGGLAASVLQKQTRKFAIGLNDKVAFVNNLFDESEEDFQKVIQNISGLGSEAEALEYIEHNVKTEFNWEGKPDWEERFKAEVSRAFQM</sequence>
<dbReference type="EMBL" id="MQVX01000001">
    <property type="protein sequence ID" value="PQJ16308.1"/>
    <property type="molecule type" value="Genomic_DNA"/>
</dbReference>
<dbReference type="OrthoDB" id="1100725at2"/>
<keyword evidence="2" id="KW-1185">Reference proteome</keyword>
<evidence type="ECO:0000313" key="2">
    <source>
        <dbReference type="Proteomes" id="UP000239366"/>
    </source>
</evidence>
<proteinExistence type="predicted"/>
<comment type="caution">
    <text evidence="1">The sequence shown here is derived from an EMBL/GenBank/DDBJ whole genome shotgun (WGS) entry which is preliminary data.</text>
</comment>
<reference evidence="2" key="1">
    <citation type="submission" date="2016-11" db="EMBL/GenBank/DDBJ databases">
        <title>Trade-off between light-utilization and light-protection in marine flavobacteria.</title>
        <authorList>
            <person name="Kumagai Y."/>
            <person name="Yoshizawa S."/>
            <person name="Kogure K."/>
        </authorList>
    </citation>
    <scope>NUCLEOTIDE SEQUENCE [LARGE SCALE GENOMIC DNA]</scope>
    <source>
        <strain evidence="2">SG-18</strain>
    </source>
</reference>
<dbReference type="AlphaFoldDB" id="A0A2S7T9T1"/>
<dbReference type="Proteomes" id="UP000239366">
    <property type="component" value="Unassembled WGS sequence"/>
</dbReference>
<name>A0A2S7T9T1_9FLAO</name>
<gene>
    <name evidence="1" type="ORF">BST99_11785</name>
</gene>